<comment type="caution">
    <text evidence="6">The sequence shown here is derived from an EMBL/GenBank/DDBJ whole genome shotgun (WGS) entry which is preliminary data.</text>
</comment>
<protein>
    <recommendedName>
        <fullName evidence="4">Peptide methionine sulfoxide reductase MsrA</fullName>
        <shortName evidence="4">Protein-methionine-S-oxide reductase</shortName>
        <ecNumber evidence="4">1.8.4.11</ecNumber>
    </recommendedName>
    <alternativeName>
        <fullName evidence="4">Peptide-methionine (S)-S-oxide reductase</fullName>
        <shortName evidence="4">Peptide Met(O) reductase</shortName>
    </alternativeName>
</protein>
<comment type="function">
    <text evidence="4">Has an important function as a repair enzyme for proteins that have been inactivated by oxidation. Catalyzes the reversible oxidation-reduction of methionine sulfoxide in proteins to methionine.</text>
</comment>
<dbReference type="Gene3D" id="3.30.1060.10">
    <property type="entry name" value="Peptide methionine sulphoxide reductase MsrA"/>
    <property type="match status" value="1"/>
</dbReference>
<evidence type="ECO:0000256" key="2">
    <source>
        <dbReference type="ARBA" id="ARBA00047806"/>
    </source>
</evidence>
<dbReference type="PANTHER" id="PTHR43774">
    <property type="entry name" value="PEPTIDE METHIONINE SULFOXIDE REDUCTASE"/>
    <property type="match status" value="1"/>
</dbReference>
<proteinExistence type="inferred from homology"/>
<gene>
    <name evidence="4 6" type="primary">msrA</name>
    <name evidence="6" type="ORF">CVT23_09000</name>
</gene>
<dbReference type="InterPro" id="IPR002569">
    <property type="entry name" value="Met_Sox_Rdtase_MsrA_dom"/>
</dbReference>
<dbReference type="Pfam" id="PF01625">
    <property type="entry name" value="PMSR"/>
    <property type="match status" value="1"/>
</dbReference>
<keyword evidence="1 4" id="KW-0560">Oxidoreductase</keyword>
<sequence>MGLFGSKRDDGAFGLVSGSFPDPATDIDAAADKGVAVLAGGCFWCVEAVYLELDGVRSVVSGYAGGSPETADYNSVCSGRTGHAEAVEIRYDPQKISFGMLLKIFFSVAHDPTQVDRQGADVGPQYRSAIFYADDEQKRVAEAYMAQIDDAGVLDGAIATTLEPLEAFYEGEDYHQNYAARNPMQPYIAFTAAPKVQKLYKLYPEKTKGR</sequence>
<feature type="domain" description="Peptide methionine sulphoxide reductase MsrA" evidence="5">
    <location>
        <begin position="36"/>
        <end position="187"/>
    </location>
</feature>
<dbReference type="GO" id="GO:0033744">
    <property type="term" value="F:L-methionine:thioredoxin-disulfide S-oxidoreductase activity"/>
    <property type="evidence" value="ECO:0007669"/>
    <property type="project" value="RHEA"/>
</dbReference>
<comment type="catalytic activity">
    <reaction evidence="2 4">
        <text>L-methionyl-[protein] + [thioredoxin]-disulfide + H2O = L-methionyl-(S)-S-oxide-[protein] + [thioredoxin]-dithiol</text>
        <dbReference type="Rhea" id="RHEA:14217"/>
        <dbReference type="Rhea" id="RHEA-COMP:10698"/>
        <dbReference type="Rhea" id="RHEA-COMP:10700"/>
        <dbReference type="Rhea" id="RHEA-COMP:12313"/>
        <dbReference type="Rhea" id="RHEA-COMP:12315"/>
        <dbReference type="ChEBI" id="CHEBI:15377"/>
        <dbReference type="ChEBI" id="CHEBI:16044"/>
        <dbReference type="ChEBI" id="CHEBI:29950"/>
        <dbReference type="ChEBI" id="CHEBI:44120"/>
        <dbReference type="ChEBI" id="CHEBI:50058"/>
        <dbReference type="EC" id="1.8.4.11"/>
    </reaction>
</comment>
<dbReference type="EMBL" id="PHIG01000031">
    <property type="protein sequence ID" value="PJK29901.1"/>
    <property type="molecule type" value="Genomic_DNA"/>
</dbReference>
<evidence type="ECO:0000313" key="7">
    <source>
        <dbReference type="Proteomes" id="UP000229498"/>
    </source>
</evidence>
<dbReference type="EC" id="1.8.4.11" evidence="4"/>
<dbReference type="NCBIfam" id="TIGR00401">
    <property type="entry name" value="msrA"/>
    <property type="match status" value="1"/>
</dbReference>
<comment type="catalytic activity">
    <reaction evidence="3 4">
        <text>[thioredoxin]-disulfide + L-methionine + H2O = L-methionine (S)-S-oxide + [thioredoxin]-dithiol</text>
        <dbReference type="Rhea" id="RHEA:19993"/>
        <dbReference type="Rhea" id="RHEA-COMP:10698"/>
        <dbReference type="Rhea" id="RHEA-COMP:10700"/>
        <dbReference type="ChEBI" id="CHEBI:15377"/>
        <dbReference type="ChEBI" id="CHEBI:29950"/>
        <dbReference type="ChEBI" id="CHEBI:50058"/>
        <dbReference type="ChEBI" id="CHEBI:57844"/>
        <dbReference type="ChEBI" id="CHEBI:58772"/>
        <dbReference type="EC" id="1.8.4.11"/>
    </reaction>
</comment>
<feature type="active site" evidence="4">
    <location>
        <position position="42"/>
    </location>
</feature>
<dbReference type="HAMAP" id="MF_01401">
    <property type="entry name" value="MsrA"/>
    <property type="match status" value="1"/>
</dbReference>
<dbReference type="AlphaFoldDB" id="A0A2M9G2F4"/>
<evidence type="ECO:0000259" key="5">
    <source>
        <dbReference type="Pfam" id="PF01625"/>
    </source>
</evidence>
<evidence type="ECO:0000256" key="1">
    <source>
        <dbReference type="ARBA" id="ARBA00023002"/>
    </source>
</evidence>
<keyword evidence="7" id="KW-1185">Reference proteome</keyword>
<dbReference type="RefSeq" id="WP_109793178.1">
    <property type="nucleotide sequence ID" value="NZ_PHIG01000031.1"/>
</dbReference>
<dbReference type="InterPro" id="IPR036509">
    <property type="entry name" value="Met_Sox_Rdtase_MsrA_sf"/>
</dbReference>
<dbReference type="OrthoDB" id="4174719at2"/>
<evidence type="ECO:0000313" key="6">
    <source>
        <dbReference type="EMBL" id="PJK29901.1"/>
    </source>
</evidence>
<dbReference type="PANTHER" id="PTHR43774:SF1">
    <property type="entry name" value="PEPTIDE METHIONINE SULFOXIDE REDUCTASE MSRA 2"/>
    <property type="match status" value="1"/>
</dbReference>
<dbReference type="Proteomes" id="UP000229498">
    <property type="component" value="Unassembled WGS sequence"/>
</dbReference>
<dbReference type="SUPFAM" id="SSF55068">
    <property type="entry name" value="Peptide methionine sulfoxide reductase"/>
    <property type="match status" value="1"/>
</dbReference>
<evidence type="ECO:0000256" key="3">
    <source>
        <dbReference type="ARBA" id="ARBA00048782"/>
    </source>
</evidence>
<name>A0A2M9G2F4_9PROT</name>
<accession>A0A2M9G2F4</accession>
<dbReference type="GO" id="GO:0008113">
    <property type="term" value="F:peptide-methionine (S)-S-oxide reductase activity"/>
    <property type="evidence" value="ECO:0007669"/>
    <property type="project" value="UniProtKB-UniRule"/>
</dbReference>
<reference evidence="6 7" key="1">
    <citation type="submission" date="2017-11" db="EMBL/GenBank/DDBJ databases">
        <title>Draft genome sequence of Rhizobiales bacterium SY3-13.</title>
        <authorList>
            <person name="Sun C."/>
        </authorList>
    </citation>
    <scope>NUCLEOTIDE SEQUENCE [LARGE SCALE GENOMIC DNA]</scope>
    <source>
        <strain evidence="6 7">SY3-13</strain>
    </source>
</reference>
<evidence type="ECO:0000256" key="4">
    <source>
        <dbReference type="HAMAP-Rule" id="MF_01401"/>
    </source>
</evidence>
<organism evidence="6 7">
    <name type="scientific">Minwuia thermotolerans</name>
    <dbReference type="NCBI Taxonomy" id="2056226"/>
    <lineage>
        <taxon>Bacteria</taxon>
        <taxon>Pseudomonadati</taxon>
        <taxon>Pseudomonadota</taxon>
        <taxon>Alphaproteobacteria</taxon>
        <taxon>Minwuiales</taxon>
        <taxon>Minwuiaceae</taxon>
        <taxon>Minwuia</taxon>
    </lineage>
</organism>
<comment type="similarity">
    <text evidence="4">Belongs to the MsrA Met sulfoxide reductase family.</text>
</comment>